<dbReference type="EMBL" id="CP062983">
    <property type="protein sequence ID" value="QPC82461.1"/>
    <property type="molecule type" value="Genomic_DNA"/>
</dbReference>
<dbReference type="InterPro" id="IPR006120">
    <property type="entry name" value="Resolvase_HTH_dom"/>
</dbReference>
<sequence>MSISKICDQFSISKGTLYNYLRHQGVIIGKRP</sequence>
<dbReference type="GO" id="GO:0003677">
    <property type="term" value="F:DNA binding"/>
    <property type="evidence" value="ECO:0007669"/>
    <property type="project" value="InterPro"/>
</dbReference>
<organism evidence="2 3">
    <name type="scientific">Phototrophicus methaneseepsis</name>
    <dbReference type="NCBI Taxonomy" id="2710758"/>
    <lineage>
        <taxon>Bacteria</taxon>
        <taxon>Bacillati</taxon>
        <taxon>Chloroflexota</taxon>
        <taxon>Candidatus Thermofontia</taxon>
        <taxon>Phototrophicales</taxon>
        <taxon>Phototrophicaceae</taxon>
        <taxon>Phototrophicus</taxon>
    </lineage>
</organism>
<dbReference type="AlphaFoldDB" id="A0A7S8E8S2"/>
<dbReference type="Pfam" id="PF02796">
    <property type="entry name" value="HTH_7"/>
    <property type="match status" value="1"/>
</dbReference>
<accession>A0A7S8E8S2</accession>
<protein>
    <submittedName>
        <fullName evidence="2">Helix-turn-helix domain-containing protein</fullName>
    </submittedName>
</protein>
<gene>
    <name evidence="2" type="ORF">G4Y79_22700</name>
</gene>
<dbReference type="GO" id="GO:0000150">
    <property type="term" value="F:DNA strand exchange activity"/>
    <property type="evidence" value="ECO:0007669"/>
    <property type="project" value="InterPro"/>
</dbReference>
<keyword evidence="3" id="KW-1185">Reference proteome</keyword>
<feature type="domain" description="Resolvase HTH" evidence="1">
    <location>
        <begin position="1"/>
        <end position="22"/>
    </location>
</feature>
<proteinExistence type="predicted"/>
<name>A0A7S8E8S2_9CHLR</name>
<evidence type="ECO:0000259" key="1">
    <source>
        <dbReference type="Pfam" id="PF02796"/>
    </source>
</evidence>
<evidence type="ECO:0000313" key="2">
    <source>
        <dbReference type="EMBL" id="QPC82461.1"/>
    </source>
</evidence>
<dbReference type="RefSeq" id="WP_195170530.1">
    <property type="nucleotide sequence ID" value="NZ_CP062983.1"/>
</dbReference>
<dbReference type="Gene3D" id="1.10.10.60">
    <property type="entry name" value="Homeodomain-like"/>
    <property type="match status" value="1"/>
</dbReference>
<reference evidence="2 3" key="1">
    <citation type="submission" date="2020-02" db="EMBL/GenBank/DDBJ databases">
        <authorList>
            <person name="Zheng R.K."/>
            <person name="Sun C.M."/>
        </authorList>
    </citation>
    <scope>NUCLEOTIDE SEQUENCE [LARGE SCALE GENOMIC DNA]</scope>
    <source>
        <strain evidence="3">rifampicinis</strain>
    </source>
</reference>
<dbReference type="KEGG" id="pmet:G4Y79_22700"/>
<evidence type="ECO:0000313" key="3">
    <source>
        <dbReference type="Proteomes" id="UP000594468"/>
    </source>
</evidence>
<dbReference type="Proteomes" id="UP000594468">
    <property type="component" value="Chromosome"/>
</dbReference>